<dbReference type="STRING" id="294747.C5MGI5"/>
<accession>C5MGI5</accession>
<gene>
    <name evidence="1" type="ORF">CTRG_05178</name>
</gene>
<dbReference type="VEuPathDB" id="FungiDB:CTRG_05178"/>
<dbReference type="OrthoDB" id="4022079at2759"/>
<proteinExistence type="predicted"/>
<dbReference type="AlphaFoldDB" id="C5MGI5"/>
<dbReference type="Proteomes" id="UP000002037">
    <property type="component" value="Unassembled WGS sequence"/>
</dbReference>
<dbReference type="KEGG" id="ctp:CTRG_05178"/>
<name>C5MGI5_CANTT</name>
<sequence length="557" mass="64442">MNARQILGQLSQKLSSTIGHAGSGGGGGGIINGNVANRIPLSEFIQLYRSILATLSQYGLEQEIENDDLARRHQQDTPIDLMTPILNYLPSTDDSSLIPYLAKIVWNYIHHPYLKISVLVNSLDKICSLQLINLPHKKLTYVEHYFIMNSNKQDELTNYVSFLSSACQLIKQYKTMVSTWTNDLADLNNLLEISTQESHALLRKLLFEINPEILGYIISVPNSIIVNYIKRMVLYEQQPQSLQNSLKFILQVLDHSGTNTLTPAVCHRLHCCVEVLQKSNKHEVITCYNNLNPKLSLCMTLNYLIYIISKQIMKNLFMDEFPTCMTNHFSLFSLPPLPKPMEFMQPENKNDLEKVLYKMEINDSYKIFLVIQHKILSVIKTYMEDECLEIETMNQHIVCSSQLTEKLILSYHEIFIVSLLSPLILCHKFDSQMIKSHQSNTVHECIHKLLNIKYNTVKANQIWITLINTVNDICYSDLRYIKLFINMFQFQLDNNSTSILSDDLINSGLCFFIETFCPDHKWFNEIPDDENECMVSLDDYKFLYPELLNNKQRYTSN</sequence>
<dbReference type="RefSeq" id="XP_002550880.1">
    <property type="nucleotide sequence ID" value="XM_002550834.1"/>
</dbReference>
<organism evidence="1 2">
    <name type="scientific">Candida tropicalis (strain ATCC MYA-3404 / T1)</name>
    <name type="common">Yeast</name>
    <dbReference type="NCBI Taxonomy" id="294747"/>
    <lineage>
        <taxon>Eukaryota</taxon>
        <taxon>Fungi</taxon>
        <taxon>Dikarya</taxon>
        <taxon>Ascomycota</taxon>
        <taxon>Saccharomycotina</taxon>
        <taxon>Pichiomycetes</taxon>
        <taxon>Debaryomycetaceae</taxon>
        <taxon>Candida/Lodderomyces clade</taxon>
        <taxon>Candida</taxon>
    </lineage>
</organism>
<reference evidence="1 2" key="1">
    <citation type="journal article" date="2009" name="Nature">
        <title>Evolution of pathogenicity and sexual reproduction in eight Candida genomes.</title>
        <authorList>
            <person name="Butler G."/>
            <person name="Rasmussen M.D."/>
            <person name="Lin M.F."/>
            <person name="Santos M.A."/>
            <person name="Sakthikumar S."/>
            <person name="Munro C.A."/>
            <person name="Rheinbay E."/>
            <person name="Grabherr M."/>
            <person name="Forche A."/>
            <person name="Reedy J.L."/>
            <person name="Agrafioti I."/>
            <person name="Arnaud M.B."/>
            <person name="Bates S."/>
            <person name="Brown A.J."/>
            <person name="Brunke S."/>
            <person name="Costanzo M.C."/>
            <person name="Fitzpatrick D.A."/>
            <person name="de Groot P.W."/>
            <person name="Harris D."/>
            <person name="Hoyer L.L."/>
            <person name="Hube B."/>
            <person name="Klis F.M."/>
            <person name="Kodira C."/>
            <person name="Lennard N."/>
            <person name="Logue M.E."/>
            <person name="Martin R."/>
            <person name="Neiman A.M."/>
            <person name="Nikolaou E."/>
            <person name="Quail M.A."/>
            <person name="Quinn J."/>
            <person name="Santos M.C."/>
            <person name="Schmitzberger F.F."/>
            <person name="Sherlock G."/>
            <person name="Shah P."/>
            <person name="Silverstein K.A."/>
            <person name="Skrzypek M.S."/>
            <person name="Soll D."/>
            <person name="Staggs R."/>
            <person name="Stansfield I."/>
            <person name="Stumpf M.P."/>
            <person name="Sudbery P.E."/>
            <person name="Srikantha T."/>
            <person name="Zeng Q."/>
            <person name="Berman J."/>
            <person name="Berriman M."/>
            <person name="Heitman J."/>
            <person name="Gow N.A."/>
            <person name="Lorenz M.C."/>
            <person name="Birren B.W."/>
            <person name="Kellis M."/>
            <person name="Cuomo C.A."/>
        </authorList>
    </citation>
    <scope>NUCLEOTIDE SEQUENCE [LARGE SCALE GENOMIC DNA]</scope>
    <source>
        <strain evidence="2">ATCC MYA-3404 / T1</strain>
    </source>
</reference>
<evidence type="ECO:0000313" key="1">
    <source>
        <dbReference type="EMBL" id="EER31448.1"/>
    </source>
</evidence>
<evidence type="ECO:0000313" key="2">
    <source>
        <dbReference type="Proteomes" id="UP000002037"/>
    </source>
</evidence>
<keyword evidence="2" id="KW-1185">Reference proteome</keyword>
<dbReference type="GeneID" id="8299334"/>
<dbReference type="EMBL" id="GG692401">
    <property type="protein sequence ID" value="EER31448.1"/>
    <property type="molecule type" value="Genomic_DNA"/>
</dbReference>
<dbReference type="HOGENOM" id="CLU_525786_0_0_1"/>
<dbReference type="eggNOG" id="ENOG502RQ2Q">
    <property type="taxonomic scope" value="Eukaryota"/>
</dbReference>
<protein>
    <submittedName>
        <fullName evidence="1">Uncharacterized protein</fullName>
    </submittedName>
</protein>